<proteinExistence type="inferred from homology"/>
<dbReference type="InterPro" id="IPR041525">
    <property type="entry name" value="N/Namide_PRibTrfase"/>
</dbReference>
<comment type="PTM">
    <text evidence="9">Transiently phosphorylated on a His residue during the reaction cycle. Phosphorylation strongly increases the affinity for substrates and increases the rate of nicotinate D-ribonucleotide production. Dephosphorylation regenerates the low-affinity form of the enzyme, leading to product release.</text>
</comment>
<evidence type="ECO:0000256" key="1">
    <source>
        <dbReference type="ARBA" id="ARBA00004952"/>
    </source>
</evidence>
<evidence type="ECO:0000259" key="10">
    <source>
        <dbReference type="Pfam" id="PF04095"/>
    </source>
</evidence>
<dbReference type="GO" id="GO:0005829">
    <property type="term" value="C:cytosol"/>
    <property type="evidence" value="ECO:0007669"/>
    <property type="project" value="TreeGrafter"/>
</dbReference>
<dbReference type="NCBIfam" id="TIGR01513">
    <property type="entry name" value="NAPRTase_put"/>
    <property type="match status" value="1"/>
</dbReference>
<evidence type="ECO:0000256" key="3">
    <source>
        <dbReference type="ARBA" id="ARBA00013236"/>
    </source>
</evidence>
<feature type="domain" description="Nicotinate phosphoribosyltransferase N-terminal" evidence="11">
    <location>
        <begin position="6"/>
        <end position="129"/>
    </location>
</feature>
<evidence type="ECO:0000313" key="14">
    <source>
        <dbReference type="Proteomes" id="UP000593915"/>
    </source>
</evidence>
<name>A0A7S6WPU8_9SPIR</name>
<dbReference type="InterPro" id="IPR006405">
    <property type="entry name" value="Nic_PRibTrfase_pncB"/>
</dbReference>
<dbReference type="GO" id="GO:0004516">
    <property type="term" value="F:nicotinate phosphoribosyltransferase activity"/>
    <property type="evidence" value="ECO:0007669"/>
    <property type="project" value="UniProtKB-UniRule"/>
</dbReference>
<keyword evidence="5 9" id="KW-0436">Ligase</keyword>
<comment type="function">
    <text evidence="9">Catalyzes the first step in the biosynthesis of NAD from nicotinic acid, the ATP-dependent synthesis of beta-nicotinate D-ribonucleotide from nicotinate and 5-phospho-D-ribose 1-phosphate.</text>
</comment>
<keyword evidence="6 9" id="KW-0662">Pyridine nucleotide biosynthesis</keyword>
<dbReference type="RefSeq" id="WP_194076332.1">
    <property type="nucleotide sequence ID" value="NZ_CP045670.1"/>
</dbReference>
<gene>
    <name evidence="13" type="ORF">IFE08_00215</name>
</gene>
<organism evidence="13 14">
    <name type="scientific">Treponema pedis</name>
    <dbReference type="NCBI Taxonomy" id="409322"/>
    <lineage>
        <taxon>Bacteria</taxon>
        <taxon>Pseudomonadati</taxon>
        <taxon>Spirochaetota</taxon>
        <taxon>Spirochaetia</taxon>
        <taxon>Spirochaetales</taxon>
        <taxon>Treponemataceae</taxon>
        <taxon>Treponema</taxon>
    </lineage>
</organism>
<dbReference type="Pfam" id="PF17956">
    <property type="entry name" value="NAPRTase_C"/>
    <property type="match status" value="1"/>
</dbReference>
<dbReference type="NCBIfam" id="NF006695">
    <property type="entry name" value="PRK09243.1-2"/>
    <property type="match status" value="1"/>
</dbReference>
<dbReference type="SUPFAM" id="SSF51690">
    <property type="entry name" value="Nicotinate/Quinolinate PRTase C-terminal domain-like"/>
    <property type="match status" value="1"/>
</dbReference>
<dbReference type="GO" id="GO:0034355">
    <property type="term" value="P:NAD+ biosynthetic process via the salvage pathway"/>
    <property type="evidence" value="ECO:0007669"/>
    <property type="project" value="TreeGrafter"/>
</dbReference>
<reference evidence="13 14" key="1">
    <citation type="submission" date="2020-09" db="EMBL/GenBank/DDBJ databases">
        <title>Characterization of Treponema spp. from bovine digital dermatitis in Korea.</title>
        <authorList>
            <person name="Espiritu H.M."/>
            <person name="Cho Y.I."/>
            <person name="Mamuad L."/>
        </authorList>
    </citation>
    <scope>NUCLEOTIDE SEQUENCE [LARGE SCALE GENOMIC DNA]</scope>
    <source>
        <strain evidence="13 14">KS1</strain>
    </source>
</reference>
<dbReference type="Pfam" id="PF17767">
    <property type="entry name" value="NAPRTase_N"/>
    <property type="match status" value="1"/>
</dbReference>
<sequence>MTDNALFSDFYELTMAQGFWKKGNDTDTVFEMFFRSNPFKGGYSVFAGLEPLLEAIKNFHFEKEDIDWISAQGIFEKDFLDYLADFKFNGNLWAIKEGSLIFPNEPLIRVEANAIEALLLEGLILNTINFQSLIATKTARIWLASKKGKIMEFGLRRAQGVNGAMSASRAAYIGGAFGTSNSLAAKQLGIPALGTMAHSWIMSFKSEEEAFNYYADIYPDNSIFLIDTYDTLRSGVINAIKAGKRLQDKGKNFGVRLDSGDIYYLSKAVRERLDKAGCPNASISVSNELTEEIVESLVQNNAPINLWGVGTHMVTGGNESSFTGVYKLAAHKRKSEKEWIPVMKFSDNPAKMTNPGSKQVWRLYNADGSFKADILTLADEEIKEGLEQTFYHPANDYQNFTFSPARVEPLLEKRIENGKAVGSSPSLKEIKLYTEMQLDGLDYTSKRLLNPHIYKVSLSAKMRALKQDLVKNKAVFKDWF</sequence>
<dbReference type="InterPro" id="IPR041619">
    <property type="entry name" value="NAPRTase_C"/>
</dbReference>
<dbReference type="InterPro" id="IPR007229">
    <property type="entry name" value="Nic_PRibTrfase-Fam"/>
</dbReference>
<keyword evidence="13" id="KW-0328">Glycosyltransferase</keyword>
<evidence type="ECO:0000256" key="9">
    <source>
        <dbReference type="RuleBase" id="RU365100"/>
    </source>
</evidence>
<dbReference type="UniPathway" id="UPA00253">
    <property type="reaction ID" value="UER00457"/>
</dbReference>
<dbReference type="Proteomes" id="UP000593915">
    <property type="component" value="Chromosome"/>
</dbReference>
<evidence type="ECO:0000256" key="6">
    <source>
        <dbReference type="ARBA" id="ARBA00022642"/>
    </source>
</evidence>
<dbReference type="PIRSF" id="PIRSF000484">
    <property type="entry name" value="NAPRT"/>
    <property type="match status" value="1"/>
</dbReference>
<dbReference type="GO" id="GO:0047280">
    <property type="term" value="F:nicotinamide phosphoribosyltransferase activity"/>
    <property type="evidence" value="ECO:0007669"/>
    <property type="project" value="UniProtKB-ARBA"/>
</dbReference>
<dbReference type="InterPro" id="IPR013785">
    <property type="entry name" value="Aldolase_TIM"/>
</dbReference>
<comment type="pathway">
    <text evidence="1 9">Cofactor biosynthesis; NAD(+) biosynthesis; nicotinate D-ribonucleotide from nicotinate: step 1/1.</text>
</comment>
<evidence type="ECO:0000256" key="2">
    <source>
        <dbReference type="ARBA" id="ARBA00010897"/>
    </source>
</evidence>
<evidence type="ECO:0000313" key="13">
    <source>
        <dbReference type="EMBL" id="QOW60894.1"/>
    </source>
</evidence>
<comment type="similarity">
    <text evidence="2 9">Belongs to the NAPRTase family.</text>
</comment>
<dbReference type="NCBIfam" id="NF009131">
    <property type="entry name" value="PRK12484.1"/>
    <property type="match status" value="1"/>
</dbReference>
<keyword evidence="4" id="KW-0597">Phosphoprotein</keyword>
<feature type="domain" description="Nicotinate/nicotinamide phosphoribosyltransferase" evidence="10">
    <location>
        <begin position="149"/>
        <end position="353"/>
    </location>
</feature>
<evidence type="ECO:0000259" key="12">
    <source>
        <dbReference type="Pfam" id="PF17956"/>
    </source>
</evidence>
<dbReference type="Gene3D" id="3.20.140.10">
    <property type="entry name" value="nicotinate phosphoribosyltransferase"/>
    <property type="match status" value="1"/>
</dbReference>
<evidence type="ECO:0000256" key="7">
    <source>
        <dbReference type="ARBA" id="ARBA00022679"/>
    </source>
</evidence>
<dbReference type="PANTHER" id="PTHR11098">
    <property type="entry name" value="NICOTINATE PHOSPHORIBOSYLTRANSFERASE"/>
    <property type="match status" value="1"/>
</dbReference>
<dbReference type="InterPro" id="IPR036068">
    <property type="entry name" value="Nicotinate_pribotase-like_C"/>
</dbReference>
<feature type="domain" description="Nicotinate phosphoribosyltransferase C-terminal" evidence="12">
    <location>
        <begin position="358"/>
        <end position="466"/>
    </location>
</feature>
<dbReference type="EMBL" id="CP061839">
    <property type="protein sequence ID" value="QOW60894.1"/>
    <property type="molecule type" value="Genomic_DNA"/>
</dbReference>
<evidence type="ECO:0000256" key="8">
    <source>
        <dbReference type="ARBA" id="ARBA00048668"/>
    </source>
</evidence>
<protein>
    <recommendedName>
        <fullName evidence="3 9">Nicotinate phosphoribosyltransferase</fullName>
        <ecNumber evidence="3 9">6.3.4.21</ecNumber>
    </recommendedName>
</protein>
<accession>A0A7S6WPU8</accession>
<evidence type="ECO:0000259" key="11">
    <source>
        <dbReference type="Pfam" id="PF17767"/>
    </source>
</evidence>
<dbReference type="CDD" id="cd01570">
    <property type="entry name" value="NAPRTase_A"/>
    <property type="match status" value="1"/>
</dbReference>
<dbReference type="SUPFAM" id="SSF54675">
    <property type="entry name" value="Nicotinate/Quinolinate PRTase N-terminal domain-like"/>
    <property type="match status" value="1"/>
</dbReference>
<dbReference type="EC" id="6.3.4.21" evidence="3 9"/>
<dbReference type="Pfam" id="PF04095">
    <property type="entry name" value="NAPRTase"/>
    <property type="match status" value="1"/>
</dbReference>
<dbReference type="PANTHER" id="PTHR11098:SF1">
    <property type="entry name" value="NICOTINATE PHOSPHORIBOSYLTRANSFERASE"/>
    <property type="match status" value="1"/>
</dbReference>
<dbReference type="AlphaFoldDB" id="A0A7S6WPU8"/>
<comment type="catalytic activity">
    <reaction evidence="8 9">
        <text>5-phospho-alpha-D-ribose 1-diphosphate + nicotinate + ATP + H2O = nicotinate beta-D-ribonucleotide + ADP + phosphate + diphosphate</text>
        <dbReference type="Rhea" id="RHEA:36163"/>
        <dbReference type="ChEBI" id="CHEBI:15377"/>
        <dbReference type="ChEBI" id="CHEBI:30616"/>
        <dbReference type="ChEBI" id="CHEBI:32544"/>
        <dbReference type="ChEBI" id="CHEBI:33019"/>
        <dbReference type="ChEBI" id="CHEBI:43474"/>
        <dbReference type="ChEBI" id="CHEBI:57502"/>
        <dbReference type="ChEBI" id="CHEBI:58017"/>
        <dbReference type="ChEBI" id="CHEBI:456216"/>
        <dbReference type="EC" id="6.3.4.21"/>
    </reaction>
</comment>
<dbReference type="FunFam" id="3.20.20.70:FF:000076">
    <property type="entry name" value="Nicotinate phosphoribosyltransferase"/>
    <property type="match status" value="1"/>
</dbReference>
<evidence type="ECO:0000256" key="5">
    <source>
        <dbReference type="ARBA" id="ARBA00022598"/>
    </source>
</evidence>
<dbReference type="InterPro" id="IPR040727">
    <property type="entry name" value="NAPRTase_N"/>
</dbReference>
<keyword evidence="7 9" id="KW-0808">Transferase</keyword>
<dbReference type="Gene3D" id="3.20.20.70">
    <property type="entry name" value="Aldolase class I"/>
    <property type="match status" value="1"/>
</dbReference>
<evidence type="ECO:0000256" key="4">
    <source>
        <dbReference type="ARBA" id="ARBA00022553"/>
    </source>
</evidence>